<evidence type="ECO:0000313" key="3">
    <source>
        <dbReference type="Proteomes" id="UP000316184"/>
    </source>
</evidence>
<organism evidence="2 3">
    <name type="scientific">Saccharopolyspora dendranthemae</name>
    <dbReference type="NCBI Taxonomy" id="1181886"/>
    <lineage>
        <taxon>Bacteria</taxon>
        <taxon>Bacillati</taxon>
        <taxon>Actinomycetota</taxon>
        <taxon>Actinomycetes</taxon>
        <taxon>Pseudonocardiales</taxon>
        <taxon>Pseudonocardiaceae</taxon>
        <taxon>Saccharopolyspora</taxon>
    </lineage>
</organism>
<name>A0A561V7S1_9PSEU</name>
<dbReference type="InterPro" id="IPR003593">
    <property type="entry name" value="AAA+_ATPase"/>
</dbReference>
<protein>
    <submittedName>
        <fullName evidence="2">Dynein-related subfamily AAA family protein</fullName>
    </submittedName>
</protein>
<feature type="domain" description="AAA+ ATPase" evidence="1">
    <location>
        <begin position="149"/>
        <end position="293"/>
    </location>
</feature>
<dbReference type="SUPFAM" id="SSF52540">
    <property type="entry name" value="P-loop containing nucleoside triphosphate hydrolases"/>
    <property type="match status" value="1"/>
</dbReference>
<comment type="caution">
    <text evidence="2">The sequence shown here is derived from an EMBL/GenBank/DDBJ whole genome shotgun (WGS) entry which is preliminary data.</text>
</comment>
<sequence length="383" mass="42144">MRENTRLEIREIAHHVAFDVFRAHNVENMTSRLAEPAVARALSEQVEVTAALLRGRADEEVRKSLAEVDLDGRLVAQNHVVEELTRRVAAEACDDQRQEVLQIARDEAARAYAEANPPVFNITLPDATKVRLDEATHEVFPDLLMALRARCHALLVGPAGTGKSMLGKQAAKALDVEFHALSLGPTTPMSKVFGYFDAHGRYHDTPFRRAFEFGGVMLLDELDNGHPGLVGELNQALALGSCAFADGMVDVHPDFHVVATANTYGNGGDRHYVGRQALDGATLDRFLVLDVPVDEVLERRLALCHAPSEPEAVEEFVSFVQDLREVAERKRLPVEFSPRTSIDGAKLLEVGATFGEVLRWRVIRGLSEAHCHALGLDELAEEA</sequence>
<dbReference type="Pfam" id="PF07728">
    <property type="entry name" value="AAA_5"/>
    <property type="match status" value="1"/>
</dbReference>
<accession>A0A561V7S1</accession>
<reference evidence="2 3" key="1">
    <citation type="submission" date="2019-06" db="EMBL/GenBank/DDBJ databases">
        <title>Sequencing the genomes of 1000 actinobacteria strains.</title>
        <authorList>
            <person name="Klenk H.-P."/>
        </authorList>
    </citation>
    <scope>NUCLEOTIDE SEQUENCE [LARGE SCALE GENOMIC DNA]</scope>
    <source>
        <strain evidence="2 3">DSM 46699</strain>
    </source>
</reference>
<dbReference type="PANTHER" id="PTHR42759">
    <property type="entry name" value="MOXR FAMILY PROTEIN"/>
    <property type="match status" value="1"/>
</dbReference>
<proteinExistence type="predicted"/>
<dbReference type="PANTHER" id="PTHR42759:SF1">
    <property type="entry name" value="MAGNESIUM-CHELATASE SUBUNIT CHLD"/>
    <property type="match status" value="1"/>
</dbReference>
<dbReference type="GO" id="GO:0005524">
    <property type="term" value="F:ATP binding"/>
    <property type="evidence" value="ECO:0007669"/>
    <property type="project" value="InterPro"/>
</dbReference>
<dbReference type="Gene3D" id="3.40.50.300">
    <property type="entry name" value="P-loop containing nucleotide triphosphate hydrolases"/>
    <property type="match status" value="1"/>
</dbReference>
<dbReference type="AlphaFoldDB" id="A0A561V7S1"/>
<dbReference type="InterPro" id="IPR050764">
    <property type="entry name" value="CbbQ/NirQ/NorQ/GpvN"/>
</dbReference>
<evidence type="ECO:0000313" key="2">
    <source>
        <dbReference type="EMBL" id="TWG07669.1"/>
    </source>
</evidence>
<dbReference type="InterPro" id="IPR027417">
    <property type="entry name" value="P-loop_NTPase"/>
</dbReference>
<gene>
    <name evidence="2" type="ORF">FHU35_11286</name>
</gene>
<dbReference type="GO" id="GO:0016887">
    <property type="term" value="F:ATP hydrolysis activity"/>
    <property type="evidence" value="ECO:0007669"/>
    <property type="project" value="InterPro"/>
</dbReference>
<dbReference type="Proteomes" id="UP000316184">
    <property type="component" value="Unassembled WGS sequence"/>
</dbReference>
<evidence type="ECO:0000259" key="1">
    <source>
        <dbReference type="SMART" id="SM00382"/>
    </source>
</evidence>
<dbReference type="EMBL" id="VIWX01000001">
    <property type="protein sequence ID" value="TWG07669.1"/>
    <property type="molecule type" value="Genomic_DNA"/>
</dbReference>
<dbReference type="SMART" id="SM00382">
    <property type="entry name" value="AAA"/>
    <property type="match status" value="1"/>
</dbReference>
<keyword evidence="3" id="KW-1185">Reference proteome</keyword>
<dbReference type="RefSeq" id="WP_186459213.1">
    <property type="nucleotide sequence ID" value="NZ_VIWX01000001.1"/>
</dbReference>
<dbReference type="InterPro" id="IPR011704">
    <property type="entry name" value="ATPase_dyneun-rel_AAA"/>
</dbReference>